<dbReference type="Proteomes" id="UP000215441">
    <property type="component" value="Unassembled WGS sequence"/>
</dbReference>
<gene>
    <name evidence="1" type="ORF">CBY09_21350</name>
</gene>
<dbReference type="AlphaFoldDB" id="A0A235EI31"/>
<sequence length="222" mass="24344">MIDEQRVAPGEILPATPENLERVAKRWEGLHERLDAKMKTIQGLDRTPEERLIAQAAKSPTSAKRVSWLRKAADHVSDSTAHLAACKKGCAHCCHIAVMISRSEAQVIAKETGAKLNVKAGAFTMDHAEEAPGAYQAATDQAFGKPCPFLADGSCSIYSSRPLQCRLLFNLDNDALLCQLMQGGATNVPYLNTKIHHYAAVTILGAHQDYDDIRHWFPQGLK</sequence>
<evidence type="ECO:0008006" key="3">
    <source>
        <dbReference type="Google" id="ProtNLM"/>
    </source>
</evidence>
<keyword evidence="2" id="KW-1185">Reference proteome</keyword>
<organism evidence="1 2">
    <name type="scientific">Acidovorax kalamii</name>
    <dbReference type="NCBI Taxonomy" id="2004485"/>
    <lineage>
        <taxon>Bacteria</taxon>
        <taxon>Pseudomonadati</taxon>
        <taxon>Pseudomonadota</taxon>
        <taxon>Betaproteobacteria</taxon>
        <taxon>Burkholderiales</taxon>
        <taxon>Comamonadaceae</taxon>
        <taxon>Acidovorax</taxon>
    </lineage>
</organism>
<evidence type="ECO:0000313" key="2">
    <source>
        <dbReference type="Proteomes" id="UP000215441"/>
    </source>
</evidence>
<protein>
    <recommendedName>
        <fullName evidence="3">Zinc/iron-chelating domain-containing protein</fullName>
    </recommendedName>
</protein>
<proteinExistence type="predicted"/>
<dbReference type="Pfam" id="PF03692">
    <property type="entry name" value="CxxCxxCC"/>
    <property type="match status" value="1"/>
</dbReference>
<evidence type="ECO:0000313" key="1">
    <source>
        <dbReference type="EMBL" id="OYD48095.1"/>
    </source>
</evidence>
<comment type="caution">
    <text evidence="1">The sequence shown here is derived from an EMBL/GenBank/DDBJ whole genome shotgun (WGS) entry which is preliminary data.</text>
</comment>
<name>A0A235EI31_9BURK</name>
<reference evidence="1 2" key="1">
    <citation type="submission" date="2017-07" db="EMBL/GenBank/DDBJ databases">
        <title>Acidovorax KNDSW TSA 6 genome sequence and assembly.</title>
        <authorList>
            <person name="Mayilraj S."/>
        </authorList>
    </citation>
    <scope>NUCLEOTIDE SEQUENCE [LARGE SCALE GENOMIC DNA]</scope>
    <source>
        <strain evidence="1 2">KNDSW-TSA6</strain>
    </source>
</reference>
<dbReference type="RefSeq" id="WP_094291587.1">
    <property type="nucleotide sequence ID" value="NZ_NOIG01000013.1"/>
</dbReference>
<dbReference type="EMBL" id="NOIG01000013">
    <property type="protein sequence ID" value="OYD48095.1"/>
    <property type="molecule type" value="Genomic_DNA"/>
</dbReference>
<accession>A0A235EI31</accession>
<dbReference type="OrthoDB" id="9779822at2"/>
<dbReference type="InterPro" id="IPR005358">
    <property type="entry name" value="Puta_zinc/iron-chelating_dom"/>
</dbReference>